<evidence type="ECO:0000259" key="3">
    <source>
        <dbReference type="Pfam" id="PF01103"/>
    </source>
</evidence>
<dbReference type="EMBL" id="CP037933">
    <property type="protein sequence ID" value="QBN17691.1"/>
    <property type="molecule type" value="Genomic_DNA"/>
</dbReference>
<comment type="subcellular location">
    <subcellularLocation>
        <location evidence="1">Membrane</location>
    </subcellularLocation>
</comment>
<accession>A0A4P6Y612</accession>
<sequence>MNFKIDHYFHFKNFLAFLLVLICISLRSYGQHKVSFRDSLDHKIDLSDWVISSKGFIPIPYLITEPALGGIGGALVPVFIQQNTPYSDTIRGQLVKTRAKPNLLALGAAYTANGTWFVGGGTAGTIKKWRANYRLFGGYANVNMNFYRNLTNGTEASVELNIKTVPLYGQFTKQIGKSAWSAGLDYLFLNTTISNPDPLFHSVKETNSIVSKLGLIVDYDKRDNVFTPDKGFRWNTSFSGSDEIIGSDYGFTKLATSAFSYVPVSKQLIAGFRAEYQQIWGSAPFYLKPYLVLRGIPIMRYQGDVTALAETEWRWDVTTRHSLVGFGGAGKALSNTESFQESTWRVSGGAGYRYLLARKLKLRAGIDVARGPEDWAYYVVFGTNWVK</sequence>
<dbReference type="AlphaFoldDB" id="A0A4P6Y612"/>
<keyword evidence="5" id="KW-1185">Reference proteome</keyword>
<dbReference type="KEGG" id="fnk:E1750_02360"/>
<evidence type="ECO:0000256" key="2">
    <source>
        <dbReference type="ARBA" id="ARBA00023136"/>
    </source>
</evidence>
<evidence type="ECO:0000313" key="5">
    <source>
        <dbReference type="Proteomes" id="UP000291124"/>
    </source>
</evidence>
<feature type="domain" description="Bacterial surface antigen (D15)" evidence="3">
    <location>
        <begin position="128"/>
        <end position="281"/>
    </location>
</feature>
<gene>
    <name evidence="4" type="ORF">E1750_02360</name>
</gene>
<protein>
    <recommendedName>
        <fullName evidence="3">Bacterial surface antigen (D15) domain-containing protein</fullName>
    </recommendedName>
</protein>
<dbReference type="Pfam" id="PF01103">
    <property type="entry name" value="Omp85"/>
    <property type="match status" value="1"/>
</dbReference>
<evidence type="ECO:0000256" key="1">
    <source>
        <dbReference type="ARBA" id="ARBA00004370"/>
    </source>
</evidence>
<organism evidence="4 5">
    <name type="scientific">Flavobacterium nackdongense</name>
    <dbReference type="NCBI Taxonomy" id="2547394"/>
    <lineage>
        <taxon>Bacteria</taxon>
        <taxon>Pseudomonadati</taxon>
        <taxon>Bacteroidota</taxon>
        <taxon>Flavobacteriia</taxon>
        <taxon>Flavobacteriales</taxon>
        <taxon>Flavobacteriaceae</taxon>
        <taxon>Flavobacterium</taxon>
    </lineage>
</organism>
<dbReference type="GO" id="GO:0019867">
    <property type="term" value="C:outer membrane"/>
    <property type="evidence" value="ECO:0007669"/>
    <property type="project" value="InterPro"/>
</dbReference>
<dbReference type="Gene3D" id="2.40.160.50">
    <property type="entry name" value="membrane protein fhac: a member of the omp85/tpsb transporter family"/>
    <property type="match status" value="1"/>
</dbReference>
<dbReference type="InterPro" id="IPR000184">
    <property type="entry name" value="Bac_surfAg_D15"/>
</dbReference>
<reference evidence="5" key="1">
    <citation type="submission" date="2019-03" db="EMBL/GenBank/DDBJ databases">
        <title>Flavobacterium sp.</title>
        <authorList>
            <person name="Kim H."/>
        </authorList>
    </citation>
    <scope>NUCLEOTIDE SEQUENCE [LARGE SCALE GENOMIC DNA]</scope>
    <source>
        <strain evidence="5">GS13</strain>
    </source>
</reference>
<evidence type="ECO:0000313" key="4">
    <source>
        <dbReference type="EMBL" id="QBN17691.1"/>
    </source>
</evidence>
<keyword evidence="2" id="KW-0472">Membrane</keyword>
<name>A0A4P6Y612_9FLAO</name>
<dbReference type="RefSeq" id="WP_133275222.1">
    <property type="nucleotide sequence ID" value="NZ_CP037933.1"/>
</dbReference>
<dbReference type="OrthoDB" id="9771071at2"/>
<proteinExistence type="predicted"/>
<dbReference type="Proteomes" id="UP000291124">
    <property type="component" value="Chromosome"/>
</dbReference>